<dbReference type="OrthoDB" id="532484at2759"/>
<dbReference type="eggNOG" id="ENOG502S0WI">
    <property type="taxonomic scope" value="Eukaryota"/>
</dbReference>
<reference evidence="3" key="2">
    <citation type="submission" date="2009-11" db="EMBL/GenBank/DDBJ databases">
        <title>The Genome Sequence of Allomyces macrogynus strain ATCC 38327.</title>
        <authorList>
            <consortium name="The Broad Institute Genome Sequencing Platform"/>
            <person name="Russ C."/>
            <person name="Cuomo C."/>
            <person name="Shea T."/>
            <person name="Young S.K."/>
            <person name="Zeng Q."/>
            <person name="Koehrsen M."/>
            <person name="Haas B."/>
            <person name="Borodovsky M."/>
            <person name="Guigo R."/>
            <person name="Alvarado L."/>
            <person name="Berlin A."/>
            <person name="Borenstein D."/>
            <person name="Chen Z."/>
            <person name="Engels R."/>
            <person name="Freedman E."/>
            <person name="Gellesch M."/>
            <person name="Goldberg J."/>
            <person name="Griggs A."/>
            <person name="Gujja S."/>
            <person name="Heiman D."/>
            <person name="Hepburn T."/>
            <person name="Howarth C."/>
            <person name="Jen D."/>
            <person name="Larson L."/>
            <person name="Lewis B."/>
            <person name="Mehta T."/>
            <person name="Park D."/>
            <person name="Pearson M."/>
            <person name="Roberts A."/>
            <person name="Saif S."/>
            <person name="Shenoy N."/>
            <person name="Sisk P."/>
            <person name="Stolte C."/>
            <person name="Sykes S."/>
            <person name="Walk T."/>
            <person name="White J."/>
            <person name="Yandava C."/>
            <person name="Burger G."/>
            <person name="Gray M.W."/>
            <person name="Holland P.W.H."/>
            <person name="King N."/>
            <person name="Lang F.B.F."/>
            <person name="Roger A.J."/>
            <person name="Ruiz-Trillo I."/>
            <person name="Lander E."/>
            <person name="Nusbaum C."/>
        </authorList>
    </citation>
    <scope>NUCLEOTIDE SEQUENCE [LARGE SCALE GENOMIC DNA]</scope>
    <source>
        <strain evidence="3">ATCC 38327</strain>
    </source>
</reference>
<evidence type="ECO:0000256" key="1">
    <source>
        <dbReference type="SAM" id="MobiDB-lite"/>
    </source>
</evidence>
<evidence type="ECO:0000313" key="3">
    <source>
        <dbReference type="Proteomes" id="UP000054350"/>
    </source>
</evidence>
<dbReference type="InterPro" id="IPR029147">
    <property type="entry name" value="CFAP77"/>
</dbReference>
<dbReference type="PANTHER" id="PTHR28617">
    <property type="entry name" value="CILIA- AND FLAGELLA-ASSOCIATED PROTEIN 77"/>
    <property type="match status" value="1"/>
</dbReference>
<dbReference type="OMA" id="HYYKREF"/>
<evidence type="ECO:0000313" key="2">
    <source>
        <dbReference type="EMBL" id="KNE68835.1"/>
    </source>
</evidence>
<reference evidence="2 3" key="1">
    <citation type="submission" date="2009-11" db="EMBL/GenBank/DDBJ databases">
        <title>Annotation of Allomyces macrogynus ATCC 38327.</title>
        <authorList>
            <consortium name="The Broad Institute Genome Sequencing Platform"/>
            <person name="Russ C."/>
            <person name="Cuomo C."/>
            <person name="Burger G."/>
            <person name="Gray M.W."/>
            <person name="Holland P.W.H."/>
            <person name="King N."/>
            <person name="Lang F.B.F."/>
            <person name="Roger A.J."/>
            <person name="Ruiz-Trillo I."/>
            <person name="Young S.K."/>
            <person name="Zeng Q."/>
            <person name="Gargeya S."/>
            <person name="Fitzgerald M."/>
            <person name="Haas B."/>
            <person name="Abouelleil A."/>
            <person name="Alvarado L."/>
            <person name="Arachchi H.M."/>
            <person name="Berlin A."/>
            <person name="Chapman S.B."/>
            <person name="Gearin G."/>
            <person name="Goldberg J."/>
            <person name="Griggs A."/>
            <person name="Gujja S."/>
            <person name="Hansen M."/>
            <person name="Heiman D."/>
            <person name="Howarth C."/>
            <person name="Larimer J."/>
            <person name="Lui A."/>
            <person name="MacDonald P.J.P."/>
            <person name="McCowen C."/>
            <person name="Montmayeur A."/>
            <person name="Murphy C."/>
            <person name="Neiman D."/>
            <person name="Pearson M."/>
            <person name="Priest M."/>
            <person name="Roberts A."/>
            <person name="Saif S."/>
            <person name="Shea T."/>
            <person name="Sisk P."/>
            <person name="Stolte C."/>
            <person name="Sykes S."/>
            <person name="Wortman J."/>
            <person name="Nusbaum C."/>
            <person name="Birren B."/>
        </authorList>
    </citation>
    <scope>NUCLEOTIDE SEQUENCE [LARGE SCALE GENOMIC DNA]</scope>
    <source>
        <strain evidence="2 3">ATCC 38327</strain>
    </source>
</reference>
<dbReference type="VEuPathDB" id="FungiDB:AMAG_13474"/>
<sequence length="240" mass="27270">MLPSAHKKKSSAITSYAADFGRVSSSRGASNTLLVKSPVGKARPTCYTLPCDEHVYGKKVDRRPDETTAKVLTSWQTKQKSKNAVPSLDYVSMNKLTLHAGIVDPKGQYEHRKLHPIRMKVIDHATHPTPCSARRHLPSDTDPTFTYGKPTRPSSPVGKLMSDHYQREYDAAMKMREEEHARALAAMTHRPRTRKDQMVPLQHPKPKHLTIYERDAKDLFKMPRFRDVPARVDHQNPLCT</sequence>
<dbReference type="STRING" id="578462.A0A0L0T2F2"/>
<feature type="region of interest" description="Disordered" evidence="1">
    <location>
        <begin position="128"/>
        <end position="158"/>
    </location>
</feature>
<gene>
    <name evidence="2" type="ORF">AMAG_13474</name>
</gene>
<dbReference type="Pfam" id="PF14825">
    <property type="entry name" value="CFAP77"/>
    <property type="match status" value="1"/>
</dbReference>
<protein>
    <submittedName>
        <fullName evidence="2">Uncharacterized protein</fullName>
    </submittedName>
</protein>
<organism evidence="2 3">
    <name type="scientific">Allomyces macrogynus (strain ATCC 38327)</name>
    <name type="common">Allomyces javanicus var. macrogynus</name>
    <dbReference type="NCBI Taxonomy" id="578462"/>
    <lineage>
        <taxon>Eukaryota</taxon>
        <taxon>Fungi</taxon>
        <taxon>Fungi incertae sedis</taxon>
        <taxon>Blastocladiomycota</taxon>
        <taxon>Blastocladiomycetes</taxon>
        <taxon>Blastocladiales</taxon>
        <taxon>Blastocladiaceae</taxon>
        <taxon>Allomyces</taxon>
    </lineage>
</organism>
<dbReference type="PANTHER" id="PTHR28617:SF1">
    <property type="entry name" value="CILIA- AND FLAGELLA-ASSOCIATED PROTEIN 77"/>
    <property type="match status" value="1"/>
</dbReference>
<accession>A0A0L0T2F2</accession>
<dbReference type="Proteomes" id="UP000054350">
    <property type="component" value="Unassembled WGS sequence"/>
</dbReference>
<dbReference type="EMBL" id="GG745358">
    <property type="protein sequence ID" value="KNE68835.1"/>
    <property type="molecule type" value="Genomic_DNA"/>
</dbReference>
<dbReference type="AlphaFoldDB" id="A0A0L0T2F2"/>
<proteinExistence type="predicted"/>
<name>A0A0L0T2F2_ALLM3</name>
<keyword evidence="3" id="KW-1185">Reference proteome</keyword>